<accession>A0A0F4L8T1</accession>
<dbReference type="OrthoDB" id="9902612at2"/>
<proteinExistence type="predicted"/>
<feature type="compositionally biased region" description="Polar residues" evidence="1">
    <location>
        <begin position="152"/>
        <end position="168"/>
    </location>
</feature>
<dbReference type="PATRIC" id="fig|1218507.3.peg.23"/>
<evidence type="ECO:0000313" key="3">
    <source>
        <dbReference type="Proteomes" id="UP000033531"/>
    </source>
</evidence>
<feature type="compositionally biased region" description="Polar residues" evidence="1">
    <location>
        <begin position="264"/>
        <end position="275"/>
    </location>
</feature>
<feature type="region of interest" description="Disordered" evidence="1">
    <location>
        <begin position="86"/>
        <end position="402"/>
    </location>
</feature>
<dbReference type="HOGENOM" id="CLU_499475_0_0_9"/>
<protein>
    <submittedName>
        <fullName evidence="2">Uncharacterized protein</fullName>
    </submittedName>
</protein>
<feature type="compositionally biased region" description="Polar residues" evidence="1">
    <location>
        <begin position="207"/>
        <end position="251"/>
    </location>
</feature>
<feature type="compositionally biased region" description="Low complexity" evidence="1">
    <location>
        <begin position="371"/>
        <end position="384"/>
    </location>
</feature>
<feature type="compositionally biased region" description="Polar residues" evidence="1">
    <location>
        <begin position="88"/>
        <end position="105"/>
    </location>
</feature>
<evidence type="ECO:0000256" key="1">
    <source>
        <dbReference type="SAM" id="MobiDB-lite"/>
    </source>
</evidence>
<geneLocation type="plasmid" evidence="2">
    <name>pHma8p1</name>
</geneLocation>
<feature type="compositionally biased region" description="Low complexity" evidence="1">
    <location>
        <begin position="140"/>
        <end position="151"/>
    </location>
</feature>
<dbReference type="RefSeq" id="WP_052724685.1">
    <property type="nucleotide sequence ID" value="NZ_JBHTMT010000007.1"/>
</dbReference>
<feature type="region of interest" description="Disordered" evidence="1">
    <location>
        <begin position="1"/>
        <end position="62"/>
    </location>
</feature>
<feature type="compositionally biased region" description="Basic and acidic residues" evidence="1">
    <location>
        <begin position="107"/>
        <end position="123"/>
    </location>
</feature>
<gene>
    <name evidence="2" type="ORF">JF74_18780</name>
</gene>
<keyword evidence="2" id="KW-0614">Plasmid</keyword>
<feature type="compositionally biased region" description="Low complexity" evidence="1">
    <location>
        <begin position="296"/>
        <end position="309"/>
    </location>
</feature>
<dbReference type="AlphaFoldDB" id="A0A0F4L8T1"/>
<comment type="caution">
    <text evidence="2">The sequence shown here is derived from an EMBL/GenBank/DDBJ whole genome shotgun (WGS) entry which is preliminary data.</text>
</comment>
<sequence length="555" mass="60184">MRPRNKEKELRKDDVRIKPNKIHKPTAKPILDTKKRAFSQSKAHIPDRKIKNKKDKSSLSKSAKISLGIGATTIIGGTAFAIVHNAESDPSTHPTTKNVNDSSLNFKAEKDSERKNNSHLPERKSKKKEAQNTLETFLGSNNKKTNSSNSKGQTTDSVTKSFSKATPKSNKELDKLSHEANASMKSAAELGKNMDLKNKKNGRKKQTNLSDNLQKNTPQKLESLNSKSNVNGNKLNEATMGNNLIGTSLDGNNEKNKLVDPKPNKTTNISHQGTGQLVKPNKPAKPGTSKPEEPSADTPATPTDNPTEPGMDTPATPTDNPTEPGMDTPATPTDNPTEPGMDTPATPTDDSPTEPGMDTPATPTDDSPNEPGTDTPATPTDSPTELNKDPSIPPSDNQIGSNSNIIAEYPFQEIPNGSTKTVPCTTGDGKIEGYALLEKNNNIVTVKNIPEGFKLADLDEEGKSKQLLQWPDQIMVVRDEKAMSFPIFGIPDGTKKFVTFEDGYGRDLGKGILSKSNGKVLIDGIPDGYELSDLVNGQSQQLWQWPDTVYLISYN</sequence>
<feature type="compositionally biased region" description="Low complexity" evidence="1">
    <location>
        <begin position="342"/>
        <end position="355"/>
    </location>
</feature>
<dbReference type="EMBL" id="JXLI01000019">
    <property type="protein sequence ID" value="KJY54703.1"/>
    <property type="molecule type" value="Genomic_DNA"/>
</dbReference>
<feature type="compositionally biased region" description="Basic and acidic residues" evidence="1">
    <location>
        <begin position="169"/>
        <end position="178"/>
    </location>
</feature>
<name>A0A0F4L8T1_9LACO</name>
<feature type="compositionally biased region" description="Basic and acidic residues" evidence="1">
    <location>
        <begin position="252"/>
        <end position="263"/>
    </location>
</feature>
<reference evidence="2 3" key="1">
    <citation type="submission" date="2015-01" db="EMBL/GenBank/DDBJ databases">
        <title>Comparative genomics of the lactic acid bacteria isolated from the honey bee gut.</title>
        <authorList>
            <person name="Ellegaard K.M."/>
            <person name="Tamarit D."/>
            <person name="Javelind E."/>
            <person name="Olofsson T."/>
            <person name="Andersson S.G."/>
            <person name="Vasquez A."/>
        </authorList>
    </citation>
    <scope>NUCLEOTIDE SEQUENCE [LARGE SCALE GENOMIC DNA]</scope>
    <source>
        <strain evidence="2 3">Hma8</strain>
        <plasmid evidence="2">pHma8p1</plasmid>
    </source>
</reference>
<dbReference type="Proteomes" id="UP000033531">
    <property type="component" value="Plasmid pHma8p1"/>
</dbReference>
<feature type="compositionally biased region" description="Basic and acidic residues" evidence="1">
    <location>
        <begin position="1"/>
        <end position="17"/>
    </location>
</feature>
<evidence type="ECO:0000313" key="2">
    <source>
        <dbReference type="EMBL" id="KJY54703.1"/>
    </source>
</evidence>
<organism evidence="2 3">
    <name type="scientific">Lactobacillus melliventris</name>
    <dbReference type="NCBI Taxonomy" id="1218507"/>
    <lineage>
        <taxon>Bacteria</taxon>
        <taxon>Bacillati</taxon>
        <taxon>Bacillota</taxon>
        <taxon>Bacilli</taxon>
        <taxon>Lactobacillales</taxon>
        <taxon>Lactobacillaceae</taxon>
        <taxon>Lactobacillus</taxon>
    </lineage>
</organism>